<dbReference type="EMBL" id="CP121106">
    <property type="protein sequence ID" value="WFL76503.1"/>
    <property type="molecule type" value="Genomic_DNA"/>
</dbReference>
<keyword evidence="1" id="KW-0472">Membrane</keyword>
<feature type="transmembrane region" description="Helical" evidence="1">
    <location>
        <begin position="79"/>
        <end position="99"/>
    </location>
</feature>
<reference evidence="2 3" key="1">
    <citation type="submission" date="2023-03" db="EMBL/GenBank/DDBJ databases">
        <title>Altererythrobacter sp. CAU 1644 isolated from sand.</title>
        <authorList>
            <person name="Kim W."/>
        </authorList>
    </citation>
    <scope>NUCLEOTIDE SEQUENCE [LARGE SCALE GENOMIC DNA]</scope>
    <source>
        <strain evidence="2 3">CAU 1644</strain>
    </source>
</reference>
<dbReference type="RefSeq" id="WP_278015269.1">
    <property type="nucleotide sequence ID" value="NZ_CP121106.1"/>
</dbReference>
<dbReference type="Proteomes" id="UP001215827">
    <property type="component" value="Chromosome"/>
</dbReference>
<keyword evidence="1" id="KW-1133">Transmembrane helix</keyword>
<keyword evidence="3" id="KW-1185">Reference proteome</keyword>
<sequence length="135" mass="14907">MSMKEFLAETHAWQSVVLRLVVLIPAGLLVFYHLTMIYDVLMGRGLSSNATYNFVQLALRLSIVVSLVAVVVGKRVALLAMWASIAGLIATQYFAHLGWVQADFTAGRHPLSYLKGFIFPSIITAAELLRARLKS</sequence>
<gene>
    <name evidence="2" type="ORF">P7228_10895</name>
</gene>
<feature type="transmembrane region" description="Helical" evidence="1">
    <location>
        <begin position="54"/>
        <end position="72"/>
    </location>
</feature>
<evidence type="ECO:0000313" key="3">
    <source>
        <dbReference type="Proteomes" id="UP001215827"/>
    </source>
</evidence>
<feature type="transmembrane region" description="Helical" evidence="1">
    <location>
        <begin position="111"/>
        <end position="129"/>
    </location>
</feature>
<protein>
    <recommendedName>
        <fullName evidence="4">DUF962 domain-containing protein</fullName>
    </recommendedName>
</protein>
<keyword evidence="1" id="KW-0812">Transmembrane</keyword>
<evidence type="ECO:0000256" key="1">
    <source>
        <dbReference type="SAM" id="Phobius"/>
    </source>
</evidence>
<accession>A0ABY8FRH2</accession>
<evidence type="ECO:0008006" key="4">
    <source>
        <dbReference type="Google" id="ProtNLM"/>
    </source>
</evidence>
<name>A0ABY8FRH2_9SPHN</name>
<organism evidence="2 3">
    <name type="scientific">Altererythrobacter arenosus</name>
    <dbReference type="NCBI Taxonomy" id="3032592"/>
    <lineage>
        <taxon>Bacteria</taxon>
        <taxon>Pseudomonadati</taxon>
        <taxon>Pseudomonadota</taxon>
        <taxon>Alphaproteobacteria</taxon>
        <taxon>Sphingomonadales</taxon>
        <taxon>Erythrobacteraceae</taxon>
        <taxon>Altererythrobacter</taxon>
    </lineage>
</organism>
<proteinExistence type="predicted"/>
<evidence type="ECO:0000313" key="2">
    <source>
        <dbReference type="EMBL" id="WFL76503.1"/>
    </source>
</evidence>
<feature type="transmembrane region" description="Helical" evidence="1">
    <location>
        <begin position="12"/>
        <end position="34"/>
    </location>
</feature>